<evidence type="ECO:0000313" key="4">
    <source>
        <dbReference type="EMBL" id="MFC5057165.1"/>
    </source>
</evidence>
<evidence type="ECO:0000256" key="2">
    <source>
        <dbReference type="PROSITE-ProRule" id="PRU00335"/>
    </source>
</evidence>
<dbReference type="PANTHER" id="PTHR30055:SF231">
    <property type="entry name" value="TRANSCRIPTIONAL REGULATORY PROTEIN (PROBABLY DEOR-FAMILY)-RELATED"/>
    <property type="match status" value="1"/>
</dbReference>
<proteinExistence type="predicted"/>
<protein>
    <submittedName>
        <fullName evidence="4">TetR/AcrR family transcriptional regulator</fullName>
    </submittedName>
</protein>
<dbReference type="InterPro" id="IPR009057">
    <property type="entry name" value="Homeodomain-like_sf"/>
</dbReference>
<evidence type="ECO:0000256" key="1">
    <source>
        <dbReference type="ARBA" id="ARBA00023125"/>
    </source>
</evidence>
<accession>A0ABV9Y3E9</accession>
<reference evidence="5" key="1">
    <citation type="journal article" date="2019" name="Int. J. Syst. Evol. Microbiol.">
        <title>The Global Catalogue of Microorganisms (GCM) 10K type strain sequencing project: providing services to taxonomists for standard genome sequencing and annotation.</title>
        <authorList>
            <consortium name="The Broad Institute Genomics Platform"/>
            <consortium name="The Broad Institute Genome Sequencing Center for Infectious Disease"/>
            <person name="Wu L."/>
            <person name="Ma J."/>
        </authorList>
    </citation>
    <scope>NUCLEOTIDE SEQUENCE [LARGE SCALE GENOMIC DNA]</scope>
    <source>
        <strain evidence="5">KCTC 12848</strain>
    </source>
</reference>
<dbReference type="PROSITE" id="PS50977">
    <property type="entry name" value="HTH_TETR_2"/>
    <property type="match status" value="1"/>
</dbReference>
<dbReference type="InterPro" id="IPR041583">
    <property type="entry name" value="TetR_C_31"/>
</dbReference>
<gene>
    <name evidence="4" type="ORF">ACFPFM_25890</name>
</gene>
<dbReference type="InterPro" id="IPR050109">
    <property type="entry name" value="HTH-type_TetR-like_transc_reg"/>
</dbReference>
<dbReference type="RefSeq" id="WP_344043441.1">
    <property type="nucleotide sequence ID" value="NZ_BAAAKE010000045.1"/>
</dbReference>
<feature type="domain" description="HTH tetR-type" evidence="3">
    <location>
        <begin position="9"/>
        <end position="69"/>
    </location>
</feature>
<feature type="DNA-binding region" description="H-T-H motif" evidence="2">
    <location>
        <begin position="32"/>
        <end position="51"/>
    </location>
</feature>
<dbReference type="Proteomes" id="UP001595833">
    <property type="component" value="Unassembled WGS sequence"/>
</dbReference>
<comment type="caution">
    <text evidence="4">The sequence shown here is derived from an EMBL/GenBank/DDBJ whole genome shotgun (WGS) entry which is preliminary data.</text>
</comment>
<name>A0ABV9Y3E9_9PSEU</name>
<dbReference type="Pfam" id="PF17940">
    <property type="entry name" value="TetR_C_31"/>
    <property type="match status" value="1"/>
</dbReference>
<dbReference type="InterPro" id="IPR001647">
    <property type="entry name" value="HTH_TetR"/>
</dbReference>
<keyword evidence="1 2" id="KW-0238">DNA-binding</keyword>
<sequence>MGSARRIDPDRRERIVRAAVDVIAESGLSALTHRAAAAKADVPLGSTTYHFADLDELLVAAVRAVAGRNVARLRRWADSLGPGADLCAELSDFLVTLSTRHRKTSVLAYELYSAALRRPALRSASTAWDGMLAEVFARHVAEPTARVLTVLFDGLLHQALVSPSRPVRADFEPALRLLLGPAEKNQDHPHG</sequence>
<dbReference type="Gene3D" id="1.10.357.10">
    <property type="entry name" value="Tetracycline Repressor, domain 2"/>
    <property type="match status" value="1"/>
</dbReference>
<evidence type="ECO:0000313" key="5">
    <source>
        <dbReference type="Proteomes" id="UP001595833"/>
    </source>
</evidence>
<organism evidence="4 5">
    <name type="scientific">Saccharothrix xinjiangensis</name>
    <dbReference type="NCBI Taxonomy" id="204798"/>
    <lineage>
        <taxon>Bacteria</taxon>
        <taxon>Bacillati</taxon>
        <taxon>Actinomycetota</taxon>
        <taxon>Actinomycetes</taxon>
        <taxon>Pseudonocardiales</taxon>
        <taxon>Pseudonocardiaceae</taxon>
        <taxon>Saccharothrix</taxon>
    </lineage>
</organism>
<keyword evidence="5" id="KW-1185">Reference proteome</keyword>
<dbReference type="SUPFAM" id="SSF48498">
    <property type="entry name" value="Tetracyclin repressor-like, C-terminal domain"/>
    <property type="match status" value="1"/>
</dbReference>
<dbReference type="InterPro" id="IPR036271">
    <property type="entry name" value="Tet_transcr_reg_TetR-rel_C_sf"/>
</dbReference>
<dbReference type="PANTHER" id="PTHR30055">
    <property type="entry name" value="HTH-TYPE TRANSCRIPTIONAL REGULATOR RUTR"/>
    <property type="match status" value="1"/>
</dbReference>
<dbReference type="EMBL" id="JBHSJB010000027">
    <property type="protein sequence ID" value="MFC5057165.1"/>
    <property type="molecule type" value="Genomic_DNA"/>
</dbReference>
<evidence type="ECO:0000259" key="3">
    <source>
        <dbReference type="PROSITE" id="PS50977"/>
    </source>
</evidence>
<dbReference type="SUPFAM" id="SSF46689">
    <property type="entry name" value="Homeodomain-like"/>
    <property type="match status" value="1"/>
</dbReference>